<dbReference type="AlphaFoldDB" id="A0A0C1MML9"/>
<reference evidence="2 3" key="1">
    <citation type="submission" date="2014-12" db="EMBL/GenBank/DDBJ databases">
        <title>Draft Genome Sequence of Pseudoalteromonas luteoviolacea HI1.</title>
        <authorList>
            <person name="Asahina A.Y."/>
            <person name="Hadfield M.G."/>
        </authorList>
    </citation>
    <scope>NUCLEOTIDE SEQUENCE [LARGE SCALE GENOMIC DNA]</scope>
    <source>
        <strain evidence="2 3">HI1</strain>
    </source>
</reference>
<protein>
    <submittedName>
        <fullName evidence="2">Uncharacterized protein</fullName>
    </submittedName>
</protein>
<comment type="caution">
    <text evidence="2">The sequence shown here is derived from an EMBL/GenBank/DDBJ whole genome shotgun (WGS) entry which is preliminary data.</text>
</comment>
<evidence type="ECO:0000313" key="3">
    <source>
        <dbReference type="Proteomes" id="UP000031327"/>
    </source>
</evidence>
<organism evidence="2 3">
    <name type="scientific">Pseudoalteromonas luteoviolacea</name>
    <dbReference type="NCBI Taxonomy" id="43657"/>
    <lineage>
        <taxon>Bacteria</taxon>
        <taxon>Pseudomonadati</taxon>
        <taxon>Pseudomonadota</taxon>
        <taxon>Gammaproteobacteria</taxon>
        <taxon>Alteromonadales</taxon>
        <taxon>Pseudoalteromonadaceae</taxon>
        <taxon>Pseudoalteromonas</taxon>
    </lineage>
</organism>
<accession>A0A0C1MML9</accession>
<keyword evidence="1" id="KW-1133">Transmembrane helix</keyword>
<evidence type="ECO:0000256" key="1">
    <source>
        <dbReference type="SAM" id="Phobius"/>
    </source>
</evidence>
<keyword evidence="1" id="KW-0812">Transmembrane</keyword>
<dbReference type="EMBL" id="JWIC01000004">
    <property type="protein sequence ID" value="KID58309.1"/>
    <property type="molecule type" value="Genomic_DNA"/>
</dbReference>
<dbReference type="OrthoDB" id="6315922at2"/>
<dbReference type="Proteomes" id="UP000031327">
    <property type="component" value="Unassembled WGS sequence"/>
</dbReference>
<sequence length="99" mass="11197">MSDIIREVIATVLFIIALVASYILFTDNFNLLFCALIPFCFLSAYLIWPRRENQGKDSTVLDVIYTIISFPVDCVVRVSRLLYRFLSFMAGGKDGGGFD</sequence>
<proteinExistence type="predicted"/>
<evidence type="ECO:0000313" key="2">
    <source>
        <dbReference type="EMBL" id="KID58309.1"/>
    </source>
</evidence>
<feature type="transmembrane region" description="Helical" evidence="1">
    <location>
        <begin position="30"/>
        <end position="48"/>
    </location>
</feature>
<name>A0A0C1MML9_9GAMM</name>
<keyword evidence="1" id="KW-0472">Membrane</keyword>
<dbReference type="RefSeq" id="WP_039608603.1">
    <property type="nucleotide sequence ID" value="NZ_JWIC01000004.1"/>
</dbReference>
<feature type="transmembrane region" description="Helical" evidence="1">
    <location>
        <begin position="7"/>
        <end position="24"/>
    </location>
</feature>
<gene>
    <name evidence="2" type="ORF">JF50_06440</name>
</gene>